<evidence type="ECO:0000256" key="1">
    <source>
        <dbReference type="ARBA" id="ARBA00008591"/>
    </source>
</evidence>
<dbReference type="AlphaFoldDB" id="A0A543I9C2"/>
<dbReference type="InterPro" id="IPR038078">
    <property type="entry name" value="PhoU-like_sf"/>
</dbReference>
<evidence type="ECO:0008006" key="4">
    <source>
        <dbReference type="Google" id="ProtNLM"/>
    </source>
</evidence>
<accession>A0A543I9C2</accession>
<comment type="similarity">
    <text evidence="1">Belongs to the UPF0111 family.</text>
</comment>
<gene>
    <name evidence="2" type="ORF">FHX41_0778</name>
</gene>
<dbReference type="Gene3D" id="1.20.58.220">
    <property type="entry name" value="Phosphate transport system protein phou homolog 2, domain 2"/>
    <property type="match status" value="1"/>
</dbReference>
<protein>
    <recommendedName>
        <fullName evidence="4">DUF47 domain-containing protein</fullName>
    </recommendedName>
</protein>
<evidence type="ECO:0000313" key="2">
    <source>
        <dbReference type="EMBL" id="TQM67173.1"/>
    </source>
</evidence>
<dbReference type="InterPro" id="IPR018445">
    <property type="entry name" value="Put_Phosphate_transp_reg"/>
</dbReference>
<dbReference type="Proteomes" id="UP000316706">
    <property type="component" value="Unassembled WGS sequence"/>
</dbReference>
<dbReference type="PANTHER" id="PTHR37298:SF1">
    <property type="entry name" value="UPF0111 PROTEIN YKAA"/>
    <property type="match status" value="1"/>
</dbReference>
<proteinExistence type="inferred from homology"/>
<dbReference type="EMBL" id="VFPO01000001">
    <property type="protein sequence ID" value="TQM67173.1"/>
    <property type="molecule type" value="Genomic_DNA"/>
</dbReference>
<evidence type="ECO:0000313" key="3">
    <source>
        <dbReference type="Proteomes" id="UP000316706"/>
    </source>
</evidence>
<dbReference type="PANTHER" id="PTHR37298">
    <property type="entry name" value="UPF0111 PROTEIN YKAA"/>
    <property type="match status" value="1"/>
</dbReference>
<organism evidence="2 3">
    <name type="scientific">Actinomadura hallensis</name>
    <dbReference type="NCBI Taxonomy" id="337895"/>
    <lineage>
        <taxon>Bacteria</taxon>
        <taxon>Bacillati</taxon>
        <taxon>Actinomycetota</taxon>
        <taxon>Actinomycetes</taxon>
        <taxon>Streptosporangiales</taxon>
        <taxon>Thermomonosporaceae</taxon>
        <taxon>Actinomadura</taxon>
    </lineage>
</organism>
<sequence>MVLFGGRYAYDPLRTVPAYQENDVRLRLTPREDSFYDMFADSANNLVTGARLLVELISDGADRVAIAEKMRACEHAGDECTHAIMRRLNESFITPFDREDIYRLASTIDDVMDEMEEAADLVVLYKIDEFPKGVVAMVEVLERAAELTAEAMPRLRSMKELNEYWIEINRLENQGDQVYRKLLAQLFNGEYETLTVLKLKQVIDRLEGAADAFEHVANTVETIAVKES</sequence>
<dbReference type="Pfam" id="PF01865">
    <property type="entry name" value="PhoU_div"/>
    <property type="match status" value="1"/>
</dbReference>
<comment type="caution">
    <text evidence="2">The sequence shown here is derived from an EMBL/GenBank/DDBJ whole genome shotgun (WGS) entry which is preliminary data.</text>
</comment>
<name>A0A543I9C2_9ACTN</name>
<reference evidence="2 3" key="1">
    <citation type="submission" date="2019-06" db="EMBL/GenBank/DDBJ databases">
        <title>Sequencing the genomes of 1000 actinobacteria strains.</title>
        <authorList>
            <person name="Klenk H.-P."/>
        </authorList>
    </citation>
    <scope>NUCLEOTIDE SEQUENCE [LARGE SCALE GENOMIC DNA]</scope>
    <source>
        <strain evidence="2 3">DSM 45043</strain>
    </source>
</reference>
<keyword evidence="3" id="KW-1185">Reference proteome</keyword>
<dbReference type="InterPro" id="IPR052912">
    <property type="entry name" value="UPF0111_domain"/>
</dbReference>